<dbReference type="GO" id="GO:0003700">
    <property type="term" value="F:DNA-binding transcription factor activity"/>
    <property type="evidence" value="ECO:0007669"/>
    <property type="project" value="InterPro"/>
</dbReference>
<evidence type="ECO:0000259" key="4">
    <source>
        <dbReference type="PROSITE" id="PS01124"/>
    </source>
</evidence>
<comment type="caution">
    <text evidence="5">The sequence shown here is derived from an EMBL/GenBank/DDBJ whole genome shotgun (WGS) entry which is preliminary data.</text>
</comment>
<evidence type="ECO:0000313" key="5">
    <source>
        <dbReference type="EMBL" id="RZS93009.1"/>
    </source>
</evidence>
<name>A0A4V2F5J2_9FIRM</name>
<keyword evidence="2" id="KW-0238">DNA-binding</keyword>
<dbReference type="RefSeq" id="WP_130436005.1">
    <property type="nucleotide sequence ID" value="NZ_SGXF01000006.1"/>
</dbReference>
<organism evidence="5 6">
    <name type="scientific">Cuneatibacter caecimuris</name>
    <dbReference type="NCBI Taxonomy" id="1796618"/>
    <lineage>
        <taxon>Bacteria</taxon>
        <taxon>Bacillati</taxon>
        <taxon>Bacillota</taxon>
        <taxon>Clostridia</taxon>
        <taxon>Lachnospirales</taxon>
        <taxon>Lachnospiraceae</taxon>
        <taxon>Cuneatibacter</taxon>
    </lineage>
</organism>
<dbReference type="SUPFAM" id="SSF46689">
    <property type="entry name" value="Homeodomain-like"/>
    <property type="match status" value="2"/>
</dbReference>
<sequence length="415" mass="47144">MLVDGLELLQAILKTQGIQFLCWERASLETREADYGLRSFLGTEQTVQSMFSVLEQQALPGSLCVIRDQFLVTYFLFSLPEPMETARYFCIGPVLFPGDADAGLEILSEELPAFSSYLNSLQEYYNRIPLFSSSDQLLSILCSILQKVFREEIRIGTAHLPASSFSPGLSATALHTPPQVTLSALEDRYRLEDAMLEAVAAGNTAQALQLHYAFNQHRIESRSQDALRDRKNLLFVLNTLLRKAVQKGAVHPVHIDACSRRFAIQIEQAASFRQLDDLSNQMIRRYCLLVQNYSMQKYSPLVQYCLNTIDLHFQEPLSLHTLANSCSVSASYLSGLFRKETGNTVTQYIHLVRVRHSLMLLNTTRLPVQEIAAACGFQDVNYFTRVFRQLQEKSPRQYREDLYSSISKQNASERI</sequence>
<gene>
    <name evidence="5" type="ORF">EV209_2755</name>
</gene>
<dbReference type="PANTHER" id="PTHR43280:SF2">
    <property type="entry name" value="HTH-TYPE TRANSCRIPTIONAL REGULATOR EXSA"/>
    <property type="match status" value="1"/>
</dbReference>
<evidence type="ECO:0000256" key="1">
    <source>
        <dbReference type="ARBA" id="ARBA00023015"/>
    </source>
</evidence>
<dbReference type="Gene3D" id="1.10.10.60">
    <property type="entry name" value="Homeodomain-like"/>
    <property type="match status" value="2"/>
</dbReference>
<keyword evidence="3" id="KW-0804">Transcription</keyword>
<evidence type="ECO:0000256" key="2">
    <source>
        <dbReference type="ARBA" id="ARBA00023125"/>
    </source>
</evidence>
<reference evidence="5 6" key="1">
    <citation type="submission" date="2019-02" db="EMBL/GenBank/DDBJ databases">
        <title>Genomic Encyclopedia of Type Strains, Phase IV (KMG-IV): sequencing the most valuable type-strain genomes for metagenomic binning, comparative biology and taxonomic classification.</title>
        <authorList>
            <person name="Goeker M."/>
        </authorList>
    </citation>
    <scope>NUCLEOTIDE SEQUENCE [LARGE SCALE GENOMIC DNA]</scope>
    <source>
        <strain evidence="5 6">DSM 29486</strain>
    </source>
</reference>
<dbReference type="InterPro" id="IPR018060">
    <property type="entry name" value="HTH_AraC"/>
</dbReference>
<dbReference type="OrthoDB" id="1650670at2"/>
<dbReference type="PRINTS" id="PR00032">
    <property type="entry name" value="HTHARAC"/>
</dbReference>
<dbReference type="InterPro" id="IPR020449">
    <property type="entry name" value="Tscrpt_reg_AraC-type_HTH"/>
</dbReference>
<feature type="domain" description="HTH araC/xylS-type" evidence="4">
    <location>
        <begin position="303"/>
        <end position="401"/>
    </location>
</feature>
<dbReference type="Proteomes" id="UP000292927">
    <property type="component" value="Unassembled WGS sequence"/>
</dbReference>
<evidence type="ECO:0000313" key="6">
    <source>
        <dbReference type="Proteomes" id="UP000292927"/>
    </source>
</evidence>
<accession>A0A4V2F5J2</accession>
<dbReference type="InterPro" id="IPR009057">
    <property type="entry name" value="Homeodomain-like_sf"/>
</dbReference>
<keyword evidence="1" id="KW-0805">Transcription regulation</keyword>
<keyword evidence="6" id="KW-1185">Reference proteome</keyword>
<evidence type="ECO:0000256" key="3">
    <source>
        <dbReference type="ARBA" id="ARBA00023163"/>
    </source>
</evidence>
<proteinExistence type="predicted"/>
<dbReference type="PROSITE" id="PS01124">
    <property type="entry name" value="HTH_ARAC_FAMILY_2"/>
    <property type="match status" value="1"/>
</dbReference>
<dbReference type="AlphaFoldDB" id="A0A4V2F5J2"/>
<dbReference type="PROSITE" id="PS00041">
    <property type="entry name" value="HTH_ARAC_FAMILY_1"/>
    <property type="match status" value="1"/>
</dbReference>
<dbReference type="Pfam" id="PF12833">
    <property type="entry name" value="HTH_18"/>
    <property type="match status" value="1"/>
</dbReference>
<dbReference type="EMBL" id="SGXF01000006">
    <property type="protein sequence ID" value="RZS93009.1"/>
    <property type="molecule type" value="Genomic_DNA"/>
</dbReference>
<dbReference type="PANTHER" id="PTHR43280">
    <property type="entry name" value="ARAC-FAMILY TRANSCRIPTIONAL REGULATOR"/>
    <property type="match status" value="1"/>
</dbReference>
<dbReference type="GO" id="GO:0043565">
    <property type="term" value="F:sequence-specific DNA binding"/>
    <property type="evidence" value="ECO:0007669"/>
    <property type="project" value="InterPro"/>
</dbReference>
<protein>
    <submittedName>
        <fullName evidence="5">Helix-turn-helix protein</fullName>
    </submittedName>
</protein>
<dbReference type="SMART" id="SM00342">
    <property type="entry name" value="HTH_ARAC"/>
    <property type="match status" value="1"/>
</dbReference>
<dbReference type="InterPro" id="IPR018062">
    <property type="entry name" value="HTH_AraC-typ_CS"/>
</dbReference>